<dbReference type="Proteomes" id="UP000275394">
    <property type="component" value="Unassembled WGS sequence"/>
</dbReference>
<dbReference type="RefSeq" id="WP_123710903.1">
    <property type="nucleotide sequence ID" value="NZ_RKHR01000003.1"/>
</dbReference>
<feature type="signal peptide" evidence="1">
    <location>
        <begin position="1"/>
        <end position="24"/>
    </location>
</feature>
<name>A0A3N2DYQ2_9GAMM</name>
<evidence type="ECO:0000313" key="3">
    <source>
        <dbReference type="Proteomes" id="UP000275394"/>
    </source>
</evidence>
<dbReference type="EMBL" id="RKHR01000003">
    <property type="protein sequence ID" value="ROS04948.1"/>
    <property type="molecule type" value="Genomic_DNA"/>
</dbReference>
<keyword evidence="1" id="KW-0732">Signal</keyword>
<keyword evidence="3" id="KW-1185">Reference proteome</keyword>
<evidence type="ECO:0000313" key="2">
    <source>
        <dbReference type="EMBL" id="ROS04948.1"/>
    </source>
</evidence>
<proteinExistence type="predicted"/>
<dbReference type="AlphaFoldDB" id="A0A3N2DYQ2"/>
<organism evidence="2 3">
    <name type="scientific">Sinobacterium caligoides</name>
    <dbReference type="NCBI Taxonomy" id="933926"/>
    <lineage>
        <taxon>Bacteria</taxon>
        <taxon>Pseudomonadati</taxon>
        <taxon>Pseudomonadota</taxon>
        <taxon>Gammaproteobacteria</taxon>
        <taxon>Cellvibrionales</taxon>
        <taxon>Spongiibacteraceae</taxon>
        <taxon>Sinobacterium</taxon>
    </lineage>
</organism>
<feature type="chain" id="PRO_5018154265" description="LPP20 lipoprotein" evidence="1">
    <location>
        <begin position="25"/>
        <end position="310"/>
    </location>
</feature>
<comment type="caution">
    <text evidence="2">The sequence shown here is derived from an EMBL/GenBank/DDBJ whole genome shotgun (WGS) entry which is preliminary data.</text>
</comment>
<evidence type="ECO:0000256" key="1">
    <source>
        <dbReference type="SAM" id="SignalP"/>
    </source>
</evidence>
<protein>
    <recommendedName>
        <fullName evidence="4">LPP20 lipoprotein</fullName>
    </recommendedName>
</protein>
<gene>
    <name evidence="2" type="ORF">EDC56_0465</name>
</gene>
<reference evidence="2 3" key="1">
    <citation type="submission" date="2018-11" db="EMBL/GenBank/DDBJ databases">
        <title>Genomic Encyclopedia of Type Strains, Phase IV (KMG-IV): sequencing the most valuable type-strain genomes for metagenomic binning, comparative biology and taxonomic classification.</title>
        <authorList>
            <person name="Goeker M."/>
        </authorList>
    </citation>
    <scope>NUCLEOTIDE SEQUENCE [LARGE SCALE GENOMIC DNA]</scope>
    <source>
        <strain evidence="2 3">DSM 100316</strain>
    </source>
</reference>
<accession>A0A3N2DYQ2</accession>
<sequence length="310" mass="35162">MRQLCLVATLIICAFAPWSQAAQAQNELHDISYSQLVSNLNGYSLEQRADFIHIALNHLADSFHRQAQRARMAAKDNSPKSKRARRWAASVDRYANNLTAQANTLDREKVIQISINRDNNAQIRVGEHAILITSPNPKDQGRLERAIAEQFCKLHNCDVGVIYDPLTQLDRQTKTRWSFQEYGPACRSDEGILLQFSTLKQLGQKRKVCQQVSSELLNVAHTLKQLQNQGSTIIPELLSIRNRTLEGEVTIIINQQGQSIQLLLPSLSLTPTLFMLAKPWLRARLQNREASLLIEDAEKLTQHLVDRVDQ</sequence>
<evidence type="ECO:0008006" key="4">
    <source>
        <dbReference type="Google" id="ProtNLM"/>
    </source>
</evidence>